<evidence type="ECO:0000313" key="2">
    <source>
        <dbReference type="EMBL" id="MBR0598729.1"/>
    </source>
</evidence>
<feature type="transmembrane region" description="Helical" evidence="1">
    <location>
        <begin position="250"/>
        <end position="271"/>
    </location>
</feature>
<reference evidence="2" key="1">
    <citation type="submission" date="2021-04" db="EMBL/GenBank/DDBJ databases">
        <title>Sinoanaerobacter chloroacetimidivorans sp. nov., an obligate anaerobic bacterium isolated from anaerobic sludge.</title>
        <authorList>
            <person name="Bao Y."/>
        </authorList>
    </citation>
    <scope>NUCLEOTIDE SEQUENCE</scope>
    <source>
        <strain evidence="2">BAD-6</strain>
    </source>
</reference>
<keyword evidence="1" id="KW-0472">Membrane</keyword>
<proteinExistence type="predicted"/>
<name>A0A8J7W1L3_9FIRM</name>
<reference evidence="2" key="2">
    <citation type="submission" date="2021-04" db="EMBL/GenBank/DDBJ databases">
        <authorList>
            <person name="Liu J."/>
        </authorList>
    </citation>
    <scope>NUCLEOTIDE SEQUENCE</scope>
    <source>
        <strain evidence="2">BAD-6</strain>
    </source>
</reference>
<accession>A0A8J7W1L3</accession>
<feature type="transmembrane region" description="Helical" evidence="1">
    <location>
        <begin position="12"/>
        <end position="39"/>
    </location>
</feature>
<dbReference type="InterPro" id="IPR007163">
    <property type="entry name" value="VCA0040-like"/>
</dbReference>
<evidence type="ECO:0000313" key="3">
    <source>
        <dbReference type="Proteomes" id="UP000675664"/>
    </source>
</evidence>
<dbReference type="Proteomes" id="UP000675664">
    <property type="component" value="Unassembled WGS sequence"/>
</dbReference>
<feature type="transmembrane region" description="Helical" evidence="1">
    <location>
        <begin position="59"/>
        <end position="82"/>
    </location>
</feature>
<dbReference type="AlphaFoldDB" id="A0A8J7W1L3"/>
<keyword evidence="1" id="KW-1133">Transmembrane helix</keyword>
<dbReference type="PANTHER" id="PTHR37308:SF1">
    <property type="entry name" value="POLYPRENYL-PHOSPHATE TRANSPORTER"/>
    <property type="match status" value="1"/>
</dbReference>
<feature type="transmembrane region" description="Helical" evidence="1">
    <location>
        <begin position="226"/>
        <end position="244"/>
    </location>
</feature>
<feature type="transmembrane region" description="Helical" evidence="1">
    <location>
        <begin position="89"/>
        <end position="105"/>
    </location>
</feature>
<dbReference type="PANTHER" id="PTHR37308">
    <property type="entry name" value="INTEGRAL MEMBRANE PROTEIN"/>
    <property type="match status" value="1"/>
</dbReference>
<keyword evidence="3" id="KW-1185">Reference proteome</keyword>
<keyword evidence="1" id="KW-0812">Transmembrane</keyword>
<comment type="caution">
    <text evidence="2">The sequence shown here is derived from an EMBL/GenBank/DDBJ whole genome shotgun (WGS) entry which is preliminary data.</text>
</comment>
<evidence type="ECO:0000256" key="1">
    <source>
        <dbReference type="SAM" id="Phobius"/>
    </source>
</evidence>
<dbReference type="EMBL" id="JAGSND010000008">
    <property type="protein sequence ID" value="MBR0598729.1"/>
    <property type="molecule type" value="Genomic_DNA"/>
</dbReference>
<gene>
    <name evidence="2" type="ORF">KCX82_12635</name>
</gene>
<dbReference type="RefSeq" id="WP_227018860.1">
    <property type="nucleotide sequence ID" value="NZ_JAGSND010000008.1"/>
</dbReference>
<protein>
    <submittedName>
        <fullName evidence="2">DUF368 domain-containing protein</fullName>
    </submittedName>
</protein>
<feature type="transmembrane region" description="Helical" evidence="1">
    <location>
        <begin position="117"/>
        <end position="135"/>
    </location>
</feature>
<feature type="transmembrane region" description="Helical" evidence="1">
    <location>
        <begin position="147"/>
        <end position="175"/>
    </location>
</feature>
<organism evidence="2 3">
    <name type="scientific">Sinanaerobacter chloroacetimidivorans</name>
    <dbReference type="NCBI Taxonomy" id="2818044"/>
    <lineage>
        <taxon>Bacteria</taxon>
        <taxon>Bacillati</taxon>
        <taxon>Bacillota</taxon>
        <taxon>Clostridia</taxon>
        <taxon>Peptostreptococcales</taxon>
        <taxon>Anaerovoracaceae</taxon>
        <taxon>Sinanaerobacter</taxon>
    </lineage>
</organism>
<dbReference type="Pfam" id="PF04018">
    <property type="entry name" value="VCA0040-like"/>
    <property type="match status" value="1"/>
</dbReference>
<sequence>MNKGKDPVFIRFIKGFIIGASMLVPGASGGTMAVILGIYDELIHAVSSLGRNLKFNVVILGQYVAAGILGIVLLSGPMLTALNLWNKPMMFLFMGAIIASIPPLYRRVRVSRIRPVNIAVCGIGALLGVLTMLLPKDLFQFSEGFHLTNFLALTMAGIIIAVALVLPGISASYILLMLGMYDITLLAIREWNLSYLLPVALGLMAGTYLCAGILEREMKRHPQFTFMLIIGFMIGSLIEVFPGIPDRNEIIPCIATFLLGFFVILWVGSTGKKTGNKSKKRK</sequence>
<feature type="transmembrane region" description="Helical" evidence="1">
    <location>
        <begin position="195"/>
        <end position="214"/>
    </location>
</feature>